<sequence length="373" mass="42405">MSTAVFLKHPRTSTGMTGMDYPSADSKCLMKHIRTGQSDDVSFAGVAHTPNIYSQDDLNKAVVRTINPGFNVMSMDFHPQQQTILLVRTNVGDISLWEVGSRERLAHKSFKFWDISSASRPLQVFTILKALLNDAAISVNRCVWGARWTYSWYVYAFFVCVAFSKHIVQIYIYNPTGELRQLLEIDAHVGRVNDIEFAHPNKQLCIITHGDDKTIKVWDAGAGLRQYMFEGHEAPVYSVCPHHKENIQFIFSTAIDGKIKAWLYDTPRHRCTMMAYSADGTRLFSCGTSKEGESHLVEWNESEGDIKKKYSGFRKCSLGVVQFDTTWNRFLAAGDEFQIKFWDMDNANMLAAVDADGGLPVYRRTVYLYTKDI</sequence>
<reference evidence="2" key="1">
    <citation type="journal article" date="2023" name="G3 (Bethesda)">
        <title>Genome assembly and association tests identify interacting loci associated with vigor, precocity, and sex in interspecific pistachio rootstocks.</title>
        <authorList>
            <person name="Palmer W."/>
            <person name="Jacygrad E."/>
            <person name="Sagayaradj S."/>
            <person name="Cavanaugh K."/>
            <person name="Han R."/>
            <person name="Bertier L."/>
            <person name="Beede B."/>
            <person name="Kafkas S."/>
            <person name="Golino D."/>
            <person name="Preece J."/>
            <person name="Michelmore R."/>
        </authorList>
    </citation>
    <scope>NUCLEOTIDE SEQUENCE [LARGE SCALE GENOMIC DNA]</scope>
</reference>
<protein>
    <submittedName>
        <fullName evidence="1">Uncharacterized protein</fullName>
    </submittedName>
</protein>
<accession>A0ACC0ZUM7</accession>
<gene>
    <name evidence="1" type="ORF">Patl1_24433</name>
</gene>
<evidence type="ECO:0000313" key="1">
    <source>
        <dbReference type="EMBL" id="KAJ0078759.1"/>
    </source>
</evidence>
<proteinExistence type="predicted"/>
<dbReference type="Proteomes" id="UP001164250">
    <property type="component" value="Chromosome 13"/>
</dbReference>
<name>A0ACC0ZUM7_9ROSI</name>
<evidence type="ECO:0000313" key="2">
    <source>
        <dbReference type="Proteomes" id="UP001164250"/>
    </source>
</evidence>
<comment type="caution">
    <text evidence="1">The sequence shown here is derived from an EMBL/GenBank/DDBJ whole genome shotgun (WGS) entry which is preliminary data.</text>
</comment>
<keyword evidence="2" id="KW-1185">Reference proteome</keyword>
<dbReference type="EMBL" id="CM047909">
    <property type="protein sequence ID" value="KAJ0078759.1"/>
    <property type="molecule type" value="Genomic_DNA"/>
</dbReference>
<organism evidence="1 2">
    <name type="scientific">Pistacia atlantica</name>
    <dbReference type="NCBI Taxonomy" id="434234"/>
    <lineage>
        <taxon>Eukaryota</taxon>
        <taxon>Viridiplantae</taxon>
        <taxon>Streptophyta</taxon>
        <taxon>Embryophyta</taxon>
        <taxon>Tracheophyta</taxon>
        <taxon>Spermatophyta</taxon>
        <taxon>Magnoliopsida</taxon>
        <taxon>eudicotyledons</taxon>
        <taxon>Gunneridae</taxon>
        <taxon>Pentapetalae</taxon>
        <taxon>rosids</taxon>
        <taxon>malvids</taxon>
        <taxon>Sapindales</taxon>
        <taxon>Anacardiaceae</taxon>
        <taxon>Pistacia</taxon>
    </lineage>
</organism>